<dbReference type="GO" id="GO:0019903">
    <property type="term" value="F:protein phosphatase binding"/>
    <property type="evidence" value="ECO:0007669"/>
    <property type="project" value="TreeGrafter"/>
</dbReference>
<dbReference type="InParanoid" id="K1RAX1"/>
<dbReference type="InterPro" id="IPR007110">
    <property type="entry name" value="Ig-like_dom"/>
</dbReference>
<dbReference type="GO" id="GO:0005769">
    <property type="term" value="C:early endosome"/>
    <property type="evidence" value="ECO:0007669"/>
    <property type="project" value="TreeGrafter"/>
</dbReference>
<protein>
    <recommendedName>
        <fullName evidence="1">Ig-like domain-containing protein</fullName>
    </recommendedName>
</protein>
<dbReference type="GO" id="GO:0070062">
    <property type="term" value="C:extracellular exosome"/>
    <property type="evidence" value="ECO:0007669"/>
    <property type="project" value="TreeGrafter"/>
</dbReference>
<dbReference type="AlphaFoldDB" id="K1RAX1"/>
<feature type="domain" description="Ig-like" evidence="1">
    <location>
        <begin position="70"/>
        <end position="160"/>
    </location>
</feature>
<accession>K1RAX1</accession>
<sequence length="561" mass="62586">MFLFLHLILLATQRDSDAAALAITARFRNGDLDFVWTNTSQNNYEIFLSKDGRSDPWGYFNVLTEKPIQPTLRTDRHTKDDGVVVGTSIKLTCSSNSTSSPHYYSKVASLSYAWFVGDETLRETDSTLTIKVTRSFRNKTITCTAEDFLESIHSEALRIIPLYGPETIEIIPQPPIQRENKVIITEGMVIGPYDCAADCNPPCDVTWSHANSTGSSYALVQGEQTLQHIVSREMVSFSCRAEGKFGQPIERTILLDVILYINEEQRIQADIREGKTLHVSCFVNGNPTPRVRLSKVKDSGSAILSEVTGPWSNYSSDRGTQCSDTGAFDCVGMAAGLGTESVKFDINVLCEARRDIHEMLNIYNGTVIGFEDTAIVKIPVIANPSPVAKQVSWLDLDDQAINVKTVVLHQGNVNYRHLIISIVPWNGVEQTRMYTVNYGGRLLTKITIDSKDLQKPASERFQNRESRFLISVCLSVVLGVSLLGVTVVMCRMKGRQTHPSNQDIVQVEDQGTINFYEQATSNIVERKPSRCLEDIEVHVCSILWTSWINRDGVKSEGRNSV</sequence>
<dbReference type="GO" id="GO:0050859">
    <property type="term" value="P:negative regulation of B cell receptor signaling pathway"/>
    <property type="evidence" value="ECO:0007669"/>
    <property type="project" value="TreeGrafter"/>
</dbReference>
<evidence type="ECO:0000259" key="1">
    <source>
        <dbReference type="PROSITE" id="PS50835"/>
    </source>
</evidence>
<gene>
    <name evidence="2" type="ORF">CGI_10020767</name>
</gene>
<dbReference type="PROSITE" id="PS50835">
    <property type="entry name" value="IG_LIKE"/>
    <property type="match status" value="2"/>
</dbReference>
<dbReference type="HOGENOM" id="CLU_485940_0_0_1"/>
<dbReference type="PANTHER" id="PTHR46958">
    <property type="entry name" value="B-CELL RECEPTOR CD22"/>
    <property type="match status" value="1"/>
</dbReference>
<dbReference type="EMBL" id="JH817310">
    <property type="protein sequence ID" value="EKC31191.1"/>
    <property type="molecule type" value="Genomic_DNA"/>
</dbReference>
<dbReference type="GO" id="GO:0055037">
    <property type="term" value="C:recycling endosome"/>
    <property type="evidence" value="ECO:0007669"/>
    <property type="project" value="TreeGrafter"/>
</dbReference>
<evidence type="ECO:0000313" key="2">
    <source>
        <dbReference type="EMBL" id="EKC31191.1"/>
    </source>
</evidence>
<reference evidence="2" key="1">
    <citation type="journal article" date="2012" name="Nature">
        <title>The oyster genome reveals stress adaptation and complexity of shell formation.</title>
        <authorList>
            <person name="Zhang G."/>
            <person name="Fang X."/>
            <person name="Guo X."/>
            <person name="Li L."/>
            <person name="Luo R."/>
            <person name="Xu F."/>
            <person name="Yang P."/>
            <person name="Zhang L."/>
            <person name="Wang X."/>
            <person name="Qi H."/>
            <person name="Xiong Z."/>
            <person name="Que H."/>
            <person name="Xie Y."/>
            <person name="Holland P.W."/>
            <person name="Paps J."/>
            <person name="Zhu Y."/>
            <person name="Wu F."/>
            <person name="Chen Y."/>
            <person name="Wang J."/>
            <person name="Peng C."/>
            <person name="Meng J."/>
            <person name="Yang L."/>
            <person name="Liu J."/>
            <person name="Wen B."/>
            <person name="Zhang N."/>
            <person name="Huang Z."/>
            <person name="Zhu Q."/>
            <person name="Feng Y."/>
            <person name="Mount A."/>
            <person name="Hedgecock D."/>
            <person name="Xu Z."/>
            <person name="Liu Y."/>
            <person name="Domazet-Loso T."/>
            <person name="Du Y."/>
            <person name="Sun X."/>
            <person name="Zhang S."/>
            <person name="Liu B."/>
            <person name="Cheng P."/>
            <person name="Jiang X."/>
            <person name="Li J."/>
            <person name="Fan D."/>
            <person name="Wang W."/>
            <person name="Fu W."/>
            <person name="Wang T."/>
            <person name="Wang B."/>
            <person name="Zhang J."/>
            <person name="Peng Z."/>
            <person name="Li Y."/>
            <person name="Li N."/>
            <person name="Wang J."/>
            <person name="Chen M."/>
            <person name="He Y."/>
            <person name="Tan F."/>
            <person name="Song X."/>
            <person name="Zheng Q."/>
            <person name="Huang R."/>
            <person name="Yang H."/>
            <person name="Du X."/>
            <person name="Chen L."/>
            <person name="Yang M."/>
            <person name="Gaffney P.M."/>
            <person name="Wang S."/>
            <person name="Luo L."/>
            <person name="She Z."/>
            <person name="Ming Y."/>
            <person name="Huang W."/>
            <person name="Zhang S."/>
            <person name="Huang B."/>
            <person name="Zhang Y."/>
            <person name="Qu T."/>
            <person name="Ni P."/>
            <person name="Miao G."/>
            <person name="Wang J."/>
            <person name="Wang Q."/>
            <person name="Steinberg C.E."/>
            <person name="Wang H."/>
            <person name="Li N."/>
            <person name="Qian L."/>
            <person name="Zhang G."/>
            <person name="Li Y."/>
            <person name="Yang H."/>
            <person name="Liu X."/>
            <person name="Wang J."/>
            <person name="Yin Y."/>
            <person name="Wang J."/>
        </authorList>
    </citation>
    <scope>NUCLEOTIDE SEQUENCE [LARGE SCALE GENOMIC DNA]</scope>
    <source>
        <strain evidence="2">05x7-T-G4-1.051#20</strain>
    </source>
</reference>
<dbReference type="GO" id="GO:0042609">
    <property type="term" value="F:CD4 receptor binding"/>
    <property type="evidence" value="ECO:0007669"/>
    <property type="project" value="TreeGrafter"/>
</dbReference>
<feature type="domain" description="Ig-like" evidence="1">
    <location>
        <begin position="165"/>
        <end position="254"/>
    </location>
</feature>
<organism evidence="2">
    <name type="scientific">Magallana gigas</name>
    <name type="common">Pacific oyster</name>
    <name type="synonym">Crassostrea gigas</name>
    <dbReference type="NCBI Taxonomy" id="29159"/>
    <lineage>
        <taxon>Eukaryota</taxon>
        <taxon>Metazoa</taxon>
        <taxon>Spiralia</taxon>
        <taxon>Lophotrochozoa</taxon>
        <taxon>Mollusca</taxon>
        <taxon>Bivalvia</taxon>
        <taxon>Autobranchia</taxon>
        <taxon>Pteriomorphia</taxon>
        <taxon>Ostreida</taxon>
        <taxon>Ostreoidea</taxon>
        <taxon>Ostreidae</taxon>
        <taxon>Magallana</taxon>
    </lineage>
</organism>
<name>K1RAX1_MAGGI</name>
<proteinExistence type="predicted"/>
<dbReference type="GO" id="GO:0009897">
    <property type="term" value="C:external side of plasma membrane"/>
    <property type="evidence" value="ECO:0007669"/>
    <property type="project" value="TreeGrafter"/>
</dbReference>
<dbReference type="GO" id="GO:0033691">
    <property type="term" value="F:sialic acid binding"/>
    <property type="evidence" value="ECO:0007669"/>
    <property type="project" value="TreeGrafter"/>
</dbReference>
<dbReference type="PANTHER" id="PTHR46958:SF1">
    <property type="entry name" value="B-CELL RECEPTOR CD22"/>
    <property type="match status" value="1"/>
</dbReference>